<dbReference type="EMBL" id="BT050703">
    <property type="protein sequence ID" value="ACJ83372.1"/>
    <property type="molecule type" value="mRNA"/>
</dbReference>
<dbReference type="AlphaFoldDB" id="B7FFH4"/>
<name>B7FFH4_MEDTR</name>
<protein>
    <submittedName>
        <fullName evidence="1">Uncharacterized protein</fullName>
    </submittedName>
</protein>
<accession>B7FFH4</accession>
<sequence>MTRSLIKFTIHGSMALCTTGNNKFYITQLWIGQRG</sequence>
<evidence type="ECO:0000313" key="1">
    <source>
        <dbReference type="EMBL" id="ACJ83372.1"/>
    </source>
</evidence>
<organism evidence="1">
    <name type="scientific">Medicago truncatula</name>
    <name type="common">Barrel medic</name>
    <name type="synonym">Medicago tribuloides</name>
    <dbReference type="NCBI Taxonomy" id="3880"/>
    <lineage>
        <taxon>Eukaryota</taxon>
        <taxon>Viridiplantae</taxon>
        <taxon>Streptophyta</taxon>
        <taxon>Embryophyta</taxon>
        <taxon>Tracheophyta</taxon>
        <taxon>Spermatophyta</taxon>
        <taxon>Magnoliopsida</taxon>
        <taxon>eudicotyledons</taxon>
        <taxon>Gunneridae</taxon>
        <taxon>Pentapetalae</taxon>
        <taxon>rosids</taxon>
        <taxon>fabids</taxon>
        <taxon>Fabales</taxon>
        <taxon>Fabaceae</taxon>
        <taxon>Papilionoideae</taxon>
        <taxon>50 kb inversion clade</taxon>
        <taxon>NPAAA clade</taxon>
        <taxon>Hologalegina</taxon>
        <taxon>IRL clade</taxon>
        <taxon>Trifolieae</taxon>
        <taxon>Medicago</taxon>
    </lineage>
</organism>
<proteinExistence type="evidence at transcript level"/>
<reference evidence="1" key="1">
    <citation type="submission" date="2008-12" db="EMBL/GenBank/DDBJ databases">
        <title>Medicago truncatula full length cdna cloning project.</title>
        <authorList>
            <person name="Moskal W."/>
            <person name="Chan A."/>
            <person name="Cheung F."/>
            <person name="Xiao Y."/>
            <person name="Town C.D."/>
        </authorList>
    </citation>
    <scope>NUCLEOTIDE SEQUENCE</scope>
</reference>
<feature type="non-terminal residue" evidence="1">
    <location>
        <position position="35"/>
    </location>
</feature>